<proteinExistence type="inferred from homology"/>
<dbReference type="GO" id="GO:0070041">
    <property type="term" value="F:rRNA (uridine-C5-)-methyltransferase activity"/>
    <property type="evidence" value="ECO:0007669"/>
    <property type="project" value="TreeGrafter"/>
</dbReference>
<gene>
    <name evidence="7" type="ORF">DCC88_07240</name>
</gene>
<evidence type="ECO:0000256" key="2">
    <source>
        <dbReference type="ARBA" id="ARBA00022679"/>
    </source>
</evidence>
<feature type="binding site" evidence="4">
    <location>
        <position position="398"/>
    </location>
    <ligand>
        <name>S-adenosyl-L-methionine</name>
        <dbReference type="ChEBI" id="CHEBI:59789"/>
    </ligand>
</feature>
<dbReference type="PANTHER" id="PTHR11061">
    <property type="entry name" value="RNA M5U METHYLTRANSFERASE"/>
    <property type="match status" value="1"/>
</dbReference>
<dbReference type="InterPro" id="IPR010280">
    <property type="entry name" value="U5_MeTrfase_fam"/>
</dbReference>
<dbReference type="GO" id="GO:0070475">
    <property type="term" value="P:rRNA base methylation"/>
    <property type="evidence" value="ECO:0007669"/>
    <property type="project" value="TreeGrafter"/>
</dbReference>
<keyword evidence="8" id="KW-1185">Reference proteome</keyword>
<dbReference type="InterPro" id="IPR025714">
    <property type="entry name" value="Methyltranfer_dom"/>
</dbReference>
<evidence type="ECO:0000256" key="3">
    <source>
        <dbReference type="ARBA" id="ARBA00022691"/>
    </source>
</evidence>
<feature type="region of interest" description="Disordered" evidence="5">
    <location>
        <begin position="1"/>
        <end position="37"/>
    </location>
</feature>
<evidence type="ECO:0000259" key="6">
    <source>
        <dbReference type="Pfam" id="PF13847"/>
    </source>
</evidence>
<feature type="compositionally biased region" description="Basic and acidic residues" evidence="5">
    <location>
        <begin position="28"/>
        <end position="37"/>
    </location>
</feature>
<evidence type="ECO:0000256" key="4">
    <source>
        <dbReference type="PROSITE-ProRule" id="PRU01024"/>
    </source>
</evidence>
<protein>
    <submittedName>
        <fullName evidence="7">23S rRNA (Uracil(1939)-C(5))-methyltransferase RlmD</fullName>
        <ecNumber evidence="7">2.1.1.190</ecNumber>
    </submittedName>
</protein>
<dbReference type="CDD" id="cd02440">
    <property type="entry name" value="AdoMet_MTases"/>
    <property type="match status" value="1"/>
</dbReference>
<keyword evidence="1 4" id="KW-0489">Methyltransferase</keyword>
<sequence>MKDFDSRLPFKPTFSENDRYQSHKNATKKRESTQSKKLIWKEKKHTQSEIRMMTTRHGVSEKIIHEQPCRVLESCGSCPYLDLTYKNQLIQKTQDLKLRLNAVDSEFSSVTVKDCVASEERFGYRHVVKLIVSEHGSVASESGSDTANAKRWIDLGFYHQSRNQVIDIGRCPIQTNSINDIVAWLHAAIRTHQISIYTRRNRAGLIKNIIFRASRHSKQVQIVLQLTKPADAALRALARELAEKFMYVQGIFAQVISTDAKRNDVSEDGEFKLLVGQKLLEESYNELIVKLSVATFLPVNPLLSANMYNRILGLSELNFKETVINLNFGCAGIAMTLAREAKQVFAIDPSASAIDDANRNAKLNGFNNISFHQGAVAQTLSHVVAQYQLQHVDVVVMNPPGRESYEQKVLGEVCLLNPRCIIYVSSFFDNMIEDLKYFIKQNYKIVFLEPYDMLPGTQSYDVLCYLVKN</sequence>
<dbReference type="EC" id="2.1.1.190" evidence="7"/>
<dbReference type="Proteomes" id="UP000253934">
    <property type="component" value="Unassembled WGS sequence"/>
</dbReference>
<feature type="binding site" evidence="4">
    <location>
        <position position="348"/>
    </location>
    <ligand>
        <name>S-adenosyl-L-methionine</name>
        <dbReference type="ChEBI" id="CHEBI:59789"/>
    </ligand>
</feature>
<dbReference type="AlphaFoldDB" id="A0A369KWB2"/>
<comment type="caution">
    <text evidence="4">Lacks conserved residue(s) required for the propagation of feature annotation.</text>
</comment>
<dbReference type="Gene3D" id="3.40.50.150">
    <property type="entry name" value="Vaccinia Virus protein VP39"/>
    <property type="match status" value="1"/>
</dbReference>
<comment type="similarity">
    <text evidence="4">Belongs to the class I-like SAM-binding methyltransferase superfamily. RNA M5U methyltransferase family.</text>
</comment>
<evidence type="ECO:0000313" key="7">
    <source>
        <dbReference type="EMBL" id="RDB35994.1"/>
    </source>
</evidence>
<evidence type="ECO:0000313" key="8">
    <source>
        <dbReference type="Proteomes" id="UP000253934"/>
    </source>
</evidence>
<dbReference type="PANTHER" id="PTHR11061:SF30">
    <property type="entry name" value="TRNA (URACIL(54)-C(5))-METHYLTRANSFERASE"/>
    <property type="match status" value="1"/>
</dbReference>
<keyword evidence="2 4" id="KW-0808">Transferase</keyword>
<dbReference type="Gene3D" id="2.40.50.1070">
    <property type="match status" value="1"/>
</dbReference>
<dbReference type="SUPFAM" id="SSF53335">
    <property type="entry name" value="S-adenosyl-L-methionine-dependent methyltransferases"/>
    <property type="match status" value="1"/>
</dbReference>
<comment type="caution">
    <text evidence="7">The sequence shown here is derived from an EMBL/GenBank/DDBJ whole genome shotgun (WGS) entry which is preliminary data.</text>
</comment>
<evidence type="ECO:0000256" key="1">
    <source>
        <dbReference type="ARBA" id="ARBA00022603"/>
    </source>
</evidence>
<reference evidence="7" key="1">
    <citation type="submission" date="2018-04" db="EMBL/GenBank/DDBJ databases">
        <title>Draft genome sequence of the Candidatus Spirobacillus cienkowskii, a pathogen of freshwater Daphnia species, reconstructed from hemolymph metagenomic reads.</title>
        <authorList>
            <person name="Bresciani L."/>
            <person name="Lemos L.N."/>
            <person name="Wale N."/>
            <person name="Lin J.Y."/>
            <person name="Fernandes G.R."/>
            <person name="Duffy M.A."/>
            <person name="Rodrigues J.M."/>
        </authorList>
    </citation>
    <scope>NUCLEOTIDE SEQUENCE [LARGE SCALE GENOMIC DNA]</scope>
    <source>
        <strain evidence="7">Binning01</strain>
    </source>
</reference>
<keyword evidence="3 4" id="KW-0949">S-adenosyl-L-methionine</keyword>
<feature type="domain" description="Methyltransferase" evidence="6">
    <location>
        <begin position="329"/>
        <end position="428"/>
    </location>
</feature>
<dbReference type="NCBIfam" id="TIGR00479">
    <property type="entry name" value="rumA"/>
    <property type="match status" value="1"/>
</dbReference>
<evidence type="ECO:0000256" key="5">
    <source>
        <dbReference type="SAM" id="MobiDB-lite"/>
    </source>
</evidence>
<name>A0A369KWB2_9BACT</name>
<organism evidence="7 8">
    <name type="scientific">Spirobacillus cienkowskii</name>
    <dbReference type="NCBI Taxonomy" id="495820"/>
    <lineage>
        <taxon>Bacteria</taxon>
        <taxon>Pseudomonadati</taxon>
        <taxon>Bdellovibrionota</taxon>
        <taxon>Oligoflexia</taxon>
        <taxon>Silvanigrellales</taxon>
        <taxon>Spirobacillus</taxon>
    </lineage>
</organism>
<dbReference type="EMBL" id="QOVW01000069">
    <property type="protein sequence ID" value="RDB35994.1"/>
    <property type="molecule type" value="Genomic_DNA"/>
</dbReference>
<dbReference type="InterPro" id="IPR029063">
    <property type="entry name" value="SAM-dependent_MTases_sf"/>
</dbReference>
<accession>A0A369KWB2</accession>
<dbReference type="Pfam" id="PF13847">
    <property type="entry name" value="Methyltransf_31"/>
    <property type="match status" value="1"/>
</dbReference>
<dbReference type="PROSITE" id="PS51687">
    <property type="entry name" value="SAM_MT_RNA_M5U"/>
    <property type="match status" value="1"/>
</dbReference>